<accession>A0A5C6PPZ1</accession>
<name>A0A5C6PPZ1_9TELE</name>
<keyword evidence="2" id="KW-0808">Transferase</keyword>
<reference evidence="2 3" key="1">
    <citation type="submission" date="2019-04" db="EMBL/GenBank/DDBJ databases">
        <title>Chromosome genome assembly for Takifugu flavidus.</title>
        <authorList>
            <person name="Xiao S."/>
        </authorList>
    </citation>
    <scope>NUCLEOTIDE SEQUENCE [LARGE SCALE GENOMIC DNA]</scope>
    <source>
        <strain evidence="2">HTHZ2018</strain>
        <tissue evidence="2">Muscle</tissue>
    </source>
</reference>
<feature type="region of interest" description="Disordered" evidence="1">
    <location>
        <begin position="24"/>
        <end position="45"/>
    </location>
</feature>
<dbReference type="GO" id="GO:0016301">
    <property type="term" value="F:kinase activity"/>
    <property type="evidence" value="ECO:0007669"/>
    <property type="project" value="UniProtKB-KW"/>
</dbReference>
<comment type="caution">
    <text evidence="2">The sequence shown here is derived from an EMBL/GenBank/DDBJ whole genome shotgun (WGS) entry which is preliminary data.</text>
</comment>
<protein>
    <submittedName>
        <fullName evidence="2">Small membrane A-kinase anchor protein</fullName>
    </submittedName>
</protein>
<dbReference type="AlphaFoldDB" id="A0A5C6PPZ1"/>
<sequence>MRTLRSVREAEPRAREPAWFTRRRTQRTAPPRPTRCCWSTPRSSPRRSWCGPCSSGWRWTGATATSPTSNATSP</sequence>
<feature type="compositionally biased region" description="Low complexity" evidence="1">
    <location>
        <begin position="34"/>
        <end position="45"/>
    </location>
</feature>
<gene>
    <name evidence="2" type="ORF">D4764_01G0001650</name>
</gene>
<dbReference type="Proteomes" id="UP000324091">
    <property type="component" value="Chromosome 1"/>
</dbReference>
<organism evidence="2 3">
    <name type="scientific">Takifugu flavidus</name>
    <name type="common">sansaifugu</name>
    <dbReference type="NCBI Taxonomy" id="433684"/>
    <lineage>
        <taxon>Eukaryota</taxon>
        <taxon>Metazoa</taxon>
        <taxon>Chordata</taxon>
        <taxon>Craniata</taxon>
        <taxon>Vertebrata</taxon>
        <taxon>Euteleostomi</taxon>
        <taxon>Actinopterygii</taxon>
        <taxon>Neopterygii</taxon>
        <taxon>Teleostei</taxon>
        <taxon>Neoteleostei</taxon>
        <taxon>Acanthomorphata</taxon>
        <taxon>Eupercaria</taxon>
        <taxon>Tetraodontiformes</taxon>
        <taxon>Tetradontoidea</taxon>
        <taxon>Tetraodontidae</taxon>
        <taxon>Takifugu</taxon>
    </lineage>
</organism>
<evidence type="ECO:0000313" key="2">
    <source>
        <dbReference type="EMBL" id="TWW80350.1"/>
    </source>
</evidence>
<evidence type="ECO:0000256" key="1">
    <source>
        <dbReference type="SAM" id="MobiDB-lite"/>
    </source>
</evidence>
<proteinExistence type="predicted"/>
<keyword evidence="2" id="KW-0418">Kinase</keyword>
<dbReference type="EMBL" id="RHFK02000001">
    <property type="protein sequence ID" value="TWW80350.1"/>
    <property type="molecule type" value="Genomic_DNA"/>
</dbReference>
<feature type="non-terminal residue" evidence="2">
    <location>
        <position position="74"/>
    </location>
</feature>
<evidence type="ECO:0000313" key="3">
    <source>
        <dbReference type="Proteomes" id="UP000324091"/>
    </source>
</evidence>
<keyword evidence="3" id="KW-1185">Reference proteome</keyword>